<evidence type="ECO:0000259" key="7">
    <source>
        <dbReference type="PROSITE" id="PS50026"/>
    </source>
</evidence>
<dbReference type="InterPro" id="IPR013032">
    <property type="entry name" value="EGF-like_CS"/>
</dbReference>
<dbReference type="InterPro" id="IPR000742">
    <property type="entry name" value="EGF"/>
</dbReference>
<keyword evidence="2" id="KW-0677">Repeat</keyword>
<organism evidence="8 9">
    <name type="scientific">Mya arenaria</name>
    <name type="common">Soft-shell clam</name>
    <dbReference type="NCBI Taxonomy" id="6604"/>
    <lineage>
        <taxon>Eukaryota</taxon>
        <taxon>Metazoa</taxon>
        <taxon>Spiralia</taxon>
        <taxon>Lophotrochozoa</taxon>
        <taxon>Mollusca</taxon>
        <taxon>Bivalvia</taxon>
        <taxon>Autobranchia</taxon>
        <taxon>Heteroconchia</taxon>
        <taxon>Euheterodonta</taxon>
        <taxon>Imparidentia</taxon>
        <taxon>Neoheterodontei</taxon>
        <taxon>Myida</taxon>
        <taxon>Myoidea</taxon>
        <taxon>Myidae</taxon>
        <taxon>Mya</taxon>
    </lineage>
</organism>
<comment type="caution">
    <text evidence="4">Lacks conserved residue(s) required for the propagation of feature annotation.</text>
</comment>
<dbReference type="Proteomes" id="UP001164746">
    <property type="component" value="Chromosome 1"/>
</dbReference>
<dbReference type="InterPro" id="IPR052071">
    <property type="entry name" value="SCUB_EGF-like_domain"/>
</dbReference>
<feature type="signal peptide" evidence="6">
    <location>
        <begin position="1"/>
        <end position="20"/>
    </location>
</feature>
<dbReference type="Gene3D" id="2.10.25.10">
    <property type="entry name" value="Laminin"/>
    <property type="match status" value="5"/>
</dbReference>
<dbReference type="InterPro" id="IPR026823">
    <property type="entry name" value="cEGF"/>
</dbReference>
<keyword evidence="5" id="KW-0812">Transmembrane</keyword>
<keyword evidence="3 4" id="KW-1015">Disulfide bond</keyword>
<evidence type="ECO:0000256" key="2">
    <source>
        <dbReference type="ARBA" id="ARBA00022737"/>
    </source>
</evidence>
<feature type="domain" description="EGF-like" evidence="7">
    <location>
        <begin position="169"/>
        <end position="205"/>
    </location>
</feature>
<evidence type="ECO:0000256" key="5">
    <source>
        <dbReference type="SAM" id="Phobius"/>
    </source>
</evidence>
<keyword evidence="5" id="KW-0472">Membrane</keyword>
<feature type="disulfide bond" evidence="4">
    <location>
        <begin position="158"/>
        <end position="167"/>
    </location>
</feature>
<dbReference type="InterPro" id="IPR000152">
    <property type="entry name" value="EGF-type_Asp/Asn_hydroxyl_site"/>
</dbReference>
<keyword evidence="1 4" id="KW-0245">EGF-like domain</keyword>
<sequence>MEGTVFIIFITLALLHSCTACTNNEPYACLSTETTTEVTVGWCWDVTKLFRCKEEQYFLYKAQVQKLCHAHVTELCAARGTSAQTHGMNVKNGGSCVARDKCICPSGYVSPKCAGSFHCSCHPGFTLDSNQLTCKAVCFGSNFCQNGGSCVAPDKCICPSGYVSPKCADENECSVKNGGCSHACRNTIGSFHCSCPLGFTLDSNQLTCKAIATTPPTTTPDVCSTDNGGCSHFCVKVNETVRCNCPAQMNLADDNVTCINRMAILLCLGSAVLLCFLITLVMLTKRYGWRWSHSCGYRKLPTEEQKVWLIAEEYSNEADENELLIPPPYQEKMDGPDIYI</sequence>
<dbReference type="SUPFAM" id="SSF57196">
    <property type="entry name" value="EGF/Laminin"/>
    <property type="match status" value="2"/>
</dbReference>
<dbReference type="EMBL" id="CP111012">
    <property type="protein sequence ID" value="WAQ95007.1"/>
    <property type="molecule type" value="Genomic_DNA"/>
</dbReference>
<evidence type="ECO:0000313" key="9">
    <source>
        <dbReference type="Proteomes" id="UP001164746"/>
    </source>
</evidence>
<evidence type="ECO:0000313" key="8">
    <source>
        <dbReference type="EMBL" id="WAQ95007.1"/>
    </source>
</evidence>
<feature type="chain" id="PRO_5046958912" evidence="6">
    <location>
        <begin position="21"/>
        <end position="340"/>
    </location>
</feature>
<dbReference type="Pfam" id="PF12662">
    <property type="entry name" value="cEGF"/>
    <property type="match status" value="1"/>
</dbReference>
<dbReference type="SMART" id="SM00179">
    <property type="entry name" value="EGF_CA"/>
    <property type="match status" value="1"/>
</dbReference>
<keyword evidence="6" id="KW-0732">Signal</keyword>
<dbReference type="InterPro" id="IPR018097">
    <property type="entry name" value="EGF_Ca-bd_CS"/>
</dbReference>
<accession>A0ABY7DBH2</accession>
<dbReference type="PROSITE" id="PS00010">
    <property type="entry name" value="ASX_HYDROXYL"/>
    <property type="match status" value="1"/>
</dbReference>
<dbReference type="Pfam" id="PF14670">
    <property type="entry name" value="FXa_inhibition"/>
    <property type="match status" value="2"/>
</dbReference>
<name>A0ABY7DBH2_MYAAR</name>
<feature type="transmembrane region" description="Helical" evidence="5">
    <location>
        <begin position="262"/>
        <end position="283"/>
    </location>
</feature>
<dbReference type="PROSITE" id="PS01186">
    <property type="entry name" value="EGF_2"/>
    <property type="match status" value="1"/>
</dbReference>
<dbReference type="Pfam" id="PF12661">
    <property type="entry name" value="hEGF"/>
    <property type="match status" value="2"/>
</dbReference>
<dbReference type="PROSITE" id="PS01187">
    <property type="entry name" value="EGF_CA"/>
    <property type="match status" value="1"/>
</dbReference>
<evidence type="ECO:0000256" key="1">
    <source>
        <dbReference type="ARBA" id="ARBA00022536"/>
    </source>
</evidence>
<evidence type="ECO:0000256" key="4">
    <source>
        <dbReference type="PROSITE-ProRule" id="PRU00076"/>
    </source>
</evidence>
<proteinExistence type="predicted"/>
<dbReference type="PANTHER" id="PTHR24046:SF5">
    <property type="entry name" value="EGF-LIKE DOMAIN-CONTAINING PROTEIN"/>
    <property type="match status" value="1"/>
</dbReference>
<keyword evidence="5" id="KW-1133">Transmembrane helix</keyword>
<reference evidence="8" key="1">
    <citation type="submission" date="2022-11" db="EMBL/GenBank/DDBJ databases">
        <title>Centuries of genome instability and evolution in soft-shell clam transmissible cancer (bioRxiv).</title>
        <authorList>
            <person name="Hart S.F.M."/>
            <person name="Yonemitsu M.A."/>
            <person name="Giersch R.M."/>
            <person name="Beal B.F."/>
            <person name="Arriagada G."/>
            <person name="Davis B.W."/>
            <person name="Ostrander E.A."/>
            <person name="Goff S.P."/>
            <person name="Metzger M.J."/>
        </authorList>
    </citation>
    <scope>NUCLEOTIDE SEQUENCE</scope>
    <source>
        <strain evidence="8">MELC-2E11</strain>
        <tissue evidence="8">Siphon/mantle</tissue>
    </source>
</reference>
<dbReference type="PANTHER" id="PTHR24046">
    <property type="entry name" value="SIGNAL PEPTIDE, CUB AND EGF-LIKE DOMAIN-CONTAINING"/>
    <property type="match status" value="1"/>
</dbReference>
<dbReference type="InterPro" id="IPR001881">
    <property type="entry name" value="EGF-like_Ca-bd_dom"/>
</dbReference>
<feature type="domain" description="EGF-like" evidence="7">
    <location>
        <begin position="135"/>
        <end position="168"/>
    </location>
</feature>
<evidence type="ECO:0000256" key="6">
    <source>
        <dbReference type="SAM" id="SignalP"/>
    </source>
</evidence>
<dbReference type="PROSITE" id="PS50026">
    <property type="entry name" value="EGF_3"/>
    <property type="match status" value="2"/>
</dbReference>
<dbReference type="SMART" id="SM00181">
    <property type="entry name" value="EGF"/>
    <property type="match status" value="4"/>
</dbReference>
<protein>
    <submittedName>
        <fullName evidence="8">MEGF6-like protein</fullName>
    </submittedName>
</protein>
<gene>
    <name evidence="8" type="ORF">MAR_007478</name>
</gene>
<evidence type="ECO:0000256" key="3">
    <source>
        <dbReference type="ARBA" id="ARBA00023157"/>
    </source>
</evidence>
<keyword evidence="9" id="KW-1185">Reference proteome</keyword>